<sequence>RKLLRLQSQFLKKCKARERIERAKRRMVLDMLKQGITLEKYKEMYERDRQNHLNQSCHAECRM</sequence>
<comment type="caution">
    <text evidence="1">The sequence shown here is derived from an EMBL/GenBank/DDBJ whole genome shotgun (WGS) entry which is preliminary data.</text>
</comment>
<evidence type="ECO:0000313" key="1">
    <source>
        <dbReference type="EMBL" id="PZP54483.1"/>
    </source>
</evidence>
<evidence type="ECO:0000313" key="2">
    <source>
        <dbReference type="Proteomes" id="UP000249739"/>
    </source>
</evidence>
<reference evidence="1 2" key="1">
    <citation type="submission" date="2017-08" db="EMBL/GenBank/DDBJ databases">
        <title>Infants hospitalized years apart are colonized by the same room-sourced microbial strains.</title>
        <authorList>
            <person name="Brooks B."/>
            <person name="Olm M.R."/>
            <person name="Firek B.A."/>
            <person name="Baker R."/>
            <person name="Thomas B.C."/>
            <person name="Morowitz M.J."/>
            <person name="Banfield J.F."/>
        </authorList>
    </citation>
    <scope>NUCLEOTIDE SEQUENCE [LARGE SCALE GENOMIC DNA]</scope>
    <source>
        <strain evidence="1">S2_006_000_R2_64</strain>
    </source>
</reference>
<proteinExistence type="predicted"/>
<gene>
    <name evidence="1" type="ORF">DI586_09820</name>
</gene>
<dbReference type="AlphaFoldDB" id="A0A2W5FHR6"/>
<protein>
    <submittedName>
        <fullName evidence="1">Uncharacterized protein</fullName>
    </submittedName>
</protein>
<feature type="non-terminal residue" evidence="1">
    <location>
        <position position="1"/>
    </location>
</feature>
<dbReference type="EMBL" id="QFOT01000135">
    <property type="protein sequence ID" value="PZP54483.1"/>
    <property type="molecule type" value="Genomic_DNA"/>
</dbReference>
<organism evidence="1 2">
    <name type="scientific">Micavibrio aeruginosavorus</name>
    <dbReference type="NCBI Taxonomy" id="349221"/>
    <lineage>
        <taxon>Bacteria</taxon>
        <taxon>Pseudomonadati</taxon>
        <taxon>Bdellovibrionota</taxon>
        <taxon>Bdellovibrionia</taxon>
        <taxon>Bdellovibrionales</taxon>
        <taxon>Pseudobdellovibrionaceae</taxon>
        <taxon>Micavibrio</taxon>
    </lineage>
</organism>
<dbReference type="Proteomes" id="UP000249739">
    <property type="component" value="Unassembled WGS sequence"/>
</dbReference>
<name>A0A2W5FHR6_9BACT</name>
<accession>A0A2W5FHR6</accession>